<sequence>MPPFQSYLPYRNCTVDVCVTPAKRYALGGVYRRYRVTWTISSPGRTGNQVVSFPEQFDFPSEQQAFRYGEKRAHTFIDSILSTPSQLHGLSDGLVRG</sequence>
<dbReference type="AlphaFoldDB" id="A0A4R0XAM9"/>
<dbReference type="EMBL" id="MWML01000127">
    <property type="protein sequence ID" value="TCG06082.1"/>
    <property type="molecule type" value="Genomic_DNA"/>
</dbReference>
<dbReference type="Proteomes" id="UP000294200">
    <property type="component" value="Unassembled WGS sequence"/>
</dbReference>
<gene>
    <name evidence="1" type="ORF">BZM27_28885</name>
</gene>
<evidence type="ECO:0000313" key="1">
    <source>
        <dbReference type="EMBL" id="TCG06082.1"/>
    </source>
</evidence>
<evidence type="ECO:0000313" key="2">
    <source>
        <dbReference type="Proteomes" id="UP000294200"/>
    </source>
</evidence>
<keyword evidence="2" id="KW-1185">Reference proteome</keyword>
<organism evidence="1 2">
    <name type="scientific">Paraburkholderia steynii</name>
    <dbReference type="NCBI Taxonomy" id="1245441"/>
    <lineage>
        <taxon>Bacteria</taxon>
        <taxon>Pseudomonadati</taxon>
        <taxon>Pseudomonadota</taxon>
        <taxon>Betaproteobacteria</taxon>
        <taxon>Burkholderiales</taxon>
        <taxon>Burkholderiaceae</taxon>
        <taxon>Paraburkholderia</taxon>
    </lineage>
</organism>
<protein>
    <submittedName>
        <fullName evidence="1">Uncharacterized protein</fullName>
    </submittedName>
</protein>
<proteinExistence type="predicted"/>
<name>A0A4R0XAM9_9BURK</name>
<comment type="caution">
    <text evidence="1">The sequence shown here is derived from an EMBL/GenBank/DDBJ whole genome shotgun (WGS) entry which is preliminary data.</text>
</comment>
<reference evidence="1 2" key="1">
    <citation type="submission" date="2017-02" db="EMBL/GenBank/DDBJ databases">
        <title>Paraburkholderia sophoroidis sp. nov. and Paraburkholderia steynii sp. nov. rhizobial symbionts of the fynbos legume Hypocalyptus sophoroides.</title>
        <authorList>
            <person name="Steenkamp E.T."/>
            <person name="Beukes C.W."/>
            <person name="Van Zyl E."/>
            <person name="Avontuur J."/>
            <person name="Chan W.Y."/>
            <person name="Hassen A."/>
            <person name="Palmer M."/>
            <person name="Mthombeni L."/>
            <person name="Phalane F."/>
            <person name="Sereme K."/>
            <person name="Venter S.N."/>
        </authorList>
    </citation>
    <scope>NUCLEOTIDE SEQUENCE [LARGE SCALE GENOMIC DNA]</scope>
    <source>
        <strain evidence="1 2">HC1.1ba</strain>
    </source>
</reference>
<accession>A0A4R0XAM9</accession>